<dbReference type="Gene3D" id="3.10.350.10">
    <property type="entry name" value="LysM domain"/>
    <property type="match status" value="1"/>
</dbReference>
<dbReference type="Pfam" id="PF19266">
    <property type="entry name" value="CIS_tube"/>
    <property type="match status" value="1"/>
</dbReference>
<evidence type="ECO:0000256" key="1">
    <source>
        <dbReference type="SAM" id="MobiDB-lite"/>
    </source>
</evidence>
<gene>
    <name evidence="3" type="ORF">SAMN04515671_4517</name>
</gene>
<dbReference type="OrthoDB" id="9815939at2"/>
<accession>A0A1H0T9I9</accession>
<dbReference type="InterPro" id="IPR045361">
    <property type="entry name" value="CIS_tube_prot_N"/>
</dbReference>
<feature type="domain" description="LysM" evidence="2">
    <location>
        <begin position="197"/>
        <end position="244"/>
    </location>
</feature>
<protein>
    <recommendedName>
        <fullName evidence="2">LysM domain-containing protein</fullName>
    </recommendedName>
</protein>
<dbReference type="RefSeq" id="WP_090482961.1">
    <property type="nucleotide sequence ID" value="NZ_LT629710.1"/>
</dbReference>
<evidence type="ECO:0000313" key="3">
    <source>
        <dbReference type="EMBL" id="SDP50166.1"/>
    </source>
</evidence>
<name>A0A1H0T9I9_9ACTN</name>
<sequence length="255" mass="27114">MGEATALSANAGGTPAAPMPLGGDNRAQIDRASITVHESKPAVGGAALGAQLDKIDFQFNPKELTIAKTAKWERKPAKSAQKAAPPEFKGAEPCKLTLEMFFDASGKHDGSVVAVVEKLFNCCVPSSDKPTASPPLVQFHWGPIKSFPAFITSVSAKYTVFASDGTPIRAVCTVSLEEMPGGKGKQNPTSGSLTTKKVHRMVSGDTLASMAYREYGDATRWRELAEFNDIDDPLRIGSGYTLLLPDAEELTRAEG</sequence>
<evidence type="ECO:0000259" key="2">
    <source>
        <dbReference type="PROSITE" id="PS51782"/>
    </source>
</evidence>
<dbReference type="InterPro" id="IPR036779">
    <property type="entry name" value="LysM_dom_sf"/>
</dbReference>
<evidence type="ECO:0000313" key="4">
    <source>
        <dbReference type="Proteomes" id="UP000198741"/>
    </source>
</evidence>
<reference evidence="3 4" key="1">
    <citation type="submission" date="2016-10" db="EMBL/GenBank/DDBJ databases">
        <authorList>
            <person name="de Groot N.N."/>
        </authorList>
    </citation>
    <scope>NUCLEOTIDE SEQUENCE [LARGE SCALE GENOMIC DNA]</scope>
    <source>
        <strain evidence="4">P4-7,KCTC 19426,CECT 7604</strain>
    </source>
</reference>
<dbReference type="EMBL" id="LT629710">
    <property type="protein sequence ID" value="SDP50166.1"/>
    <property type="molecule type" value="Genomic_DNA"/>
</dbReference>
<feature type="region of interest" description="Disordered" evidence="1">
    <location>
        <begin position="1"/>
        <end position="25"/>
    </location>
</feature>
<dbReference type="InterPro" id="IPR018392">
    <property type="entry name" value="LysM"/>
</dbReference>
<proteinExistence type="predicted"/>
<dbReference type="STRING" id="1090615.SAMN04515671_4517"/>
<dbReference type="AlphaFoldDB" id="A0A1H0T9I9"/>
<dbReference type="Proteomes" id="UP000198741">
    <property type="component" value="Chromosome I"/>
</dbReference>
<dbReference type="PROSITE" id="PS51782">
    <property type="entry name" value="LYSM"/>
    <property type="match status" value="1"/>
</dbReference>
<keyword evidence="4" id="KW-1185">Reference proteome</keyword>
<organism evidence="3 4">
    <name type="scientific">Nakamurella panacisegetis</name>
    <dbReference type="NCBI Taxonomy" id="1090615"/>
    <lineage>
        <taxon>Bacteria</taxon>
        <taxon>Bacillati</taxon>
        <taxon>Actinomycetota</taxon>
        <taxon>Actinomycetes</taxon>
        <taxon>Nakamurellales</taxon>
        <taxon>Nakamurellaceae</taxon>
        <taxon>Nakamurella</taxon>
    </lineage>
</organism>